<accession>A0A3P3Y947</accession>
<evidence type="ECO:0000256" key="6">
    <source>
        <dbReference type="ARBA" id="ARBA00022801"/>
    </source>
</evidence>
<dbReference type="GO" id="GO:0004518">
    <property type="term" value="F:nuclease activity"/>
    <property type="evidence" value="ECO:0007669"/>
    <property type="project" value="UniProtKB-KW"/>
</dbReference>
<evidence type="ECO:0000313" key="11">
    <source>
        <dbReference type="EMBL" id="SPQ96681.1"/>
    </source>
</evidence>
<dbReference type="PANTHER" id="PTHR22930">
    <property type="match status" value="1"/>
</dbReference>
<dbReference type="GO" id="GO:0005634">
    <property type="term" value="C:nucleus"/>
    <property type="evidence" value="ECO:0007669"/>
    <property type="project" value="UniProtKB-SubCell"/>
</dbReference>
<dbReference type="AlphaFoldDB" id="A0A3P3Y947"/>
<feature type="domain" description="DDE Tnp4" evidence="9">
    <location>
        <begin position="192"/>
        <end position="266"/>
    </location>
</feature>
<evidence type="ECO:0000259" key="9">
    <source>
        <dbReference type="Pfam" id="PF13359"/>
    </source>
</evidence>
<evidence type="ECO:0000256" key="2">
    <source>
        <dbReference type="ARBA" id="ARBA00004123"/>
    </source>
</evidence>
<gene>
    <name evidence="11" type="ORF">PLBR_LOCUS3896</name>
</gene>
<dbReference type="Pfam" id="PF26138">
    <property type="entry name" value="DUF8040"/>
    <property type="match status" value="1"/>
</dbReference>
<evidence type="ECO:0000259" key="10">
    <source>
        <dbReference type="Pfam" id="PF26138"/>
    </source>
</evidence>
<evidence type="ECO:0000256" key="7">
    <source>
        <dbReference type="ARBA" id="ARBA00023242"/>
    </source>
</evidence>
<keyword evidence="8" id="KW-0472">Membrane</keyword>
<sequence>MSAAHAVLDEHGAIPLVVAAVLYMVIYLLKTPCRTSVLPGQAWVDELLVGSPRRFREVMRMEQETFRCLRRHLIDKDLLRASRWASVDEKLAIFLYMSGTPQRTAMPKDGSSAAVGQLRDVLMMSYIRNNRKWFPYFKDCLGALDGTHIPCQPPKHRARPFRNRKHFASQNVLAVCSFNLRFIAMSKSFVIPNGKYYLGDAGYALSSYCLTRYRGELFNLRHSQARNAIERVIGVLKKRFSLLATVPQYPFGTQVHLVYALCALHNVISDLEDHEYFEAQYLEDLAIRDALRKTRPPRPQQHFPAPDDHAMKSKRDAIAQAMWEDYINIPRQCNRGRNRRQ</sequence>
<name>A0A3P3Y947_PLABS</name>
<dbReference type="InterPro" id="IPR058353">
    <property type="entry name" value="DUF8040"/>
</dbReference>
<protein>
    <submittedName>
        <fullName evidence="11">Uncharacterized protein</fullName>
    </submittedName>
</protein>
<keyword evidence="8" id="KW-0812">Transmembrane</keyword>
<evidence type="ECO:0000313" key="12">
    <source>
        <dbReference type="Proteomes" id="UP000290189"/>
    </source>
</evidence>
<dbReference type="GO" id="GO:0046872">
    <property type="term" value="F:metal ion binding"/>
    <property type="evidence" value="ECO:0007669"/>
    <property type="project" value="UniProtKB-KW"/>
</dbReference>
<evidence type="ECO:0000256" key="1">
    <source>
        <dbReference type="ARBA" id="ARBA00001968"/>
    </source>
</evidence>
<feature type="transmembrane region" description="Helical" evidence="8">
    <location>
        <begin position="12"/>
        <end position="29"/>
    </location>
</feature>
<dbReference type="InterPro" id="IPR045249">
    <property type="entry name" value="HARBI1-like"/>
</dbReference>
<dbReference type="EMBL" id="OVEO01000006">
    <property type="protein sequence ID" value="SPQ96681.1"/>
    <property type="molecule type" value="Genomic_DNA"/>
</dbReference>
<proteinExistence type="inferred from homology"/>
<keyword evidence="6" id="KW-0378">Hydrolase</keyword>
<evidence type="ECO:0000256" key="3">
    <source>
        <dbReference type="ARBA" id="ARBA00006958"/>
    </source>
</evidence>
<feature type="domain" description="DDE Tnp4" evidence="9">
    <location>
        <begin position="144"/>
        <end position="189"/>
    </location>
</feature>
<dbReference type="Proteomes" id="UP000290189">
    <property type="component" value="Unassembled WGS sequence"/>
</dbReference>
<comment type="subcellular location">
    <subcellularLocation>
        <location evidence="2">Nucleus</location>
    </subcellularLocation>
</comment>
<dbReference type="GO" id="GO:0016787">
    <property type="term" value="F:hydrolase activity"/>
    <property type="evidence" value="ECO:0007669"/>
    <property type="project" value="UniProtKB-KW"/>
</dbReference>
<keyword evidence="7" id="KW-0539">Nucleus</keyword>
<dbReference type="PANTHER" id="PTHR22930:SF259">
    <property type="entry name" value="OS08G0106900 PROTEIN"/>
    <property type="match status" value="1"/>
</dbReference>
<evidence type="ECO:0000256" key="5">
    <source>
        <dbReference type="ARBA" id="ARBA00022723"/>
    </source>
</evidence>
<keyword evidence="8" id="KW-1133">Transmembrane helix</keyword>
<evidence type="ECO:0000256" key="8">
    <source>
        <dbReference type="SAM" id="Phobius"/>
    </source>
</evidence>
<geneLocation type="mitochondrion" evidence="11"/>
<dbReference type="InterPro" id="IPR027806">
    <property type="entry name" value="HARBI1_dom"/>
</dbReference>
<keyword evidence="11" id="KW-0496">Mitochondrion</keyword>
<feature type="domain" description="DUF8040" evidence="10">
    <location>
        <begin position="35"/>
        <end position="104"/>
    </location>
</feature>
<keyword evidence="5" id="KW-0479">Metal-binding</keyword>
<comment type="cofactor">
    <cofactor evidence="1">
        <name>a divalent metal cation</name>
        <dbReference type="ChEBI" id="CHEBI:60240"/>
    </cofactor>
</comment>
<evidence type="ECO:0000256" key="4">
    <source>
        <dbReference type="ARBA" id="ARBA00022722"/>
    </source>
</evidence>
<comment type="similarity">
    <text evidence="3">Belongs to the HARBI1 family.</text>
</comment>
<reference evidence="11 12" key="1">
    <citation type="submission" date="2018-03" db="EMBL/GenBank/DDBJ databases">
        <authorList>
            <person name="Fogelqvist J."/>
        </authorList>
    </citation>
    <scope>NUCLEOTIDE SEQUENCE [LARGE SCALE GENOMIC DNA]</scope>
</reference>
<organism evidence="11 12">
    <name type="scientific">Plasmodiophora brassicae</name>
    <name type="common">Clubroot disease agent</name>
    <dbReference type="NCBI Taxonomy" id="37360"/>
    <lineage>
        <taxon>Eukaryota</taxon>
        <taxon>Sar</taxon>
        <taxon>Rhizaria</taxon>
        <taxon>Endomyxa</taxon>
        <taxon>Phytomyxea</taxon>
        <taxon>Plasmodiophorida</taxon>
        <taxon>Plasmodiophoridae</taxon>
        <taxon>Plasmodiophora</taxon>
    </lineage>
</organism>
<dbReference type="Pfam" id="PF13359">
    <property type="entry name" value="DDE_Tnp_4"/>
    <property type="match status" value="2"/>
</dbReference>
<keyword evidence="4" id="KW-0540">Nuclease</keyword>